<dbReference type="InterPro" id="IPR051083">
    <property type="entry name" value="GrpII_Intron_Splice-Mob/Def"/>
</dbReference>
<dbReference type="OrthoDB" id="5366084at2"/>
<keyword evidence="4" id="KW-0695">RNA-directed DNA polymerase</keyword>
<name>A0A0D2HR57_9BACT</name>
<dbReference type="InterPro" id="IPR000477">
    <property type="entry name" value="RT_dom"/>
</dbReference>
<comment type="similarity">
    <text evidence="1">Belongs to the bacterial reverse transcriptase family.</text>
</comment>
<keyword evidence="5" id="KW-1185">Reference proteome</keyword>
<sequence>MKSHKHLFEKITSFENLLEAARKAQKGKRFKPATARFNLDLEKNLLNIQAELHSGAYRHGSYQNFVIRDPKQRLISAAPYRDRVVHHALCNIIEPLFDKTFIHDSYACRKGKGTHAAMERYSRFARKNRFVLKCDIQKYFQSVDHEILLGMLSKKIRCPPTMALINEIIQSRVDNSIVQYFLGDDLFSPYQRLRGLPIGNLTSQFFGNLYLNGFDHFIKEQLRRHHYVRYVDDFVVFGNNSQELQGVSDCMVAYLSGLRLRLHPKKCRVYRTADGVSFLGFRIFPTHRLLDKGNALRMRRKLKRWQIMYADGDIDSEYIHPRIQSWVAHASYGNTHRLRKRLLEKTVFKRDEAENNVGRLVEQYGGERPLRQPQQQQPGQS</sequence>
<feature type="region of interest" description="Disordered" evidence="2">
    <location>
        <begin position="361"/>
        <end position="381"/>
    </location>
</feature>
<keyword evidence="4" id="KW-0548">Nucleotidyltransferase</keyword>
<comment type="caution">
    <text evidence="4">The sequence shown here is derived from an EMBL/GenBank/DDBJ whole genome shotgun (WGS) entry which is preliminary data.</text>
</comment>
<dbReference type="InterPro" id="IPR043502">
    <property type="entry name" value="DNA/RNA_pol_sf"/>
</dbReference>
<dbReference type="SUPFAM" id="SSF56672">
    <property type="entry name" value="DNA/RNA polymerases"/>
    <property type="match status" value="1"/>
</dbReference>
<evidence type="ECO:0000259" key="3">
    <source>
        <dbReference type="PROSITE" id="PS50878"/>
    </source>
</evidence>
<dbReference type="PANTHER" id="PTHR34047">
    <property type="entry name" value="NUCLEAR INTRON MATURASE 1, MITOCHONDRIAL-RELATED"/>
    <property type="match status" value="1"/>
</dbReference>
<evidence type="ECO:0000256" key="2">
    <source>
        <dbReference type="SAM" id="MobiDB-lite"/>
    </source>
</evidence>
<accession>A0A0D2HR57</accession>
<evidence type="ECO:0000313" key="5">
    <source>
        <dbReference type="Proteomes" id="UP000032233"/>
    </source>
</evidence>
<dbReference type="FunCoup" id="A0A0D2HR57">
    <property type="interactions" value="17"/>
</dbReference>
<dbReference type="AlphaFoldDB" id="A0A0D2HR57"/>
<dbReference type="InterPro" id="IPR043128">
    <property type="entry name" value="Rev_trsase/Diguanyl_cyclase"/>
</dbReference>
<reference evidence="4 5" key="1">
    <citation type="submission" date="2013-11" db="EMBL/GenBank/DDBJ databases">
        <title>Metagenomic analysis of a methanogenic consortium involved in long chain n-alkane degradation.</title>
        <authorList>
            <person name="Davidova I.A."/>
            <person name="Callaghan A.V."/>
            <person name="Wawrik B."/>
            <person name="Pruitt S."/>
            <person name="Marks C."/>
            <person name="Duncan K.E."/>
            <person name="Suflita J.M."/>
        </authorList>
    </citation>
    <scope>NUCLEOTIDE SEQUENCE [LARGE SCALE GENOMIC DNA]</scope>
    <source>
        <strain evidence="4 5">SPR</strain>
    </source>
</reference>
<keyword evidence="4" id="KW-0808">Transferase</keyword>
<dbReference type="PROSITE" id="PS50878">
    <property type="entry name" value="RT_POL"/>
    <property type="match status" value="1"/>
</dbReference>
<evidence type="ECO:0000256" key="1">
    <source>
        <dbReference type="ARBA" id="ARBA00034120"/>
    </source>
</evidence>
<dbReference type="InParanoid" id="A0A0D2HR57"/>
<organism evidence="4 5">
    <name type="scientific">Dethiosulfatarculus sandiegensis</name>
    <dbReference type="NCBI Taxonomy" id="1429043"/>
    <lineage>
        <taxon>Bacteria</taxon>
        <taxon>Pseudomonadati</taxon>
        <taxon>Thermodesulfobacteriota</taxon>
        <taxon>Desulfarculia</taxon>
        <taxon>Desulfarculales</taxon>
        <taxon>Desulfarculaceae</taxon>
        <taxon>Dethiosulfatarculus</taxon>
    </lineage>
</organism>
<gene>
    <name evidence="4" type="ORF">X474_16370</name>
</gene>
<dbReference type="PATRIC" id="fig|1429043.3.peg.3470"/>
<dbReference type="Pfam" id="PF00078">
    <property type="entry name" value="RVT_1"/>
    <property type="match status" value="1"/>
</dbReference>
<dbReference type="PANTHER" id="PTHR34047:SF8">
    <property type="entry name" value="PROTEIN YKFC"/>
    <property type="match status" value="1"/>
</dbReference>
<proteinExistence type="inferred from homology"/>
<feature type="domain" description="Reverse transcriptase" evidence="3">
    <location>
        <begin position="1"/>
        <end position="283"/>
    </location>
</feature>
<evidence type="ECO:0000313" key="4">
    <source>
        <dbReference type="EMBL" id="KIX12978.1"/>
    </source>
</evidence>
<dbReference type="CDD" id="cd01651">
    <property type="entry name" value="RT_G2_intron"/>
    <property type="match status" value="1"/>
</dbReference>
<dbReference type="GO" id="GO:0003964">
    <property type="term" value="F:RNA-directed DNA polymerase activity"/>
    <property type="evidence" value="ECO:0007669"/>
    <property type="project" value="UniProtKB-KW"/>
</dbReference>
<feature type="compositionally biased region" description="Low complexity" evidence="2">
    <location>
        <begin position="372"/>
        <end position="381"/>
    </location>
</feature>
<dbReference type="Gene3D" id="3.30.70.270">
    <property type="match status" value="1"/>
</dbReference>
<dbReference type="STRING" id="1429043.X474_16370"/>
<protein>
    <submittedName>
        <fullName evidence="4">RNA-directed DNA polymerase</fullName>
    </submittedName>
</protein>
<dbReference type="EMBL" id="AZAC01000020">
    <property type="protein sequence ID" value="KIX12978.1"/>
    <property type="molecule type" value="Genomic_DNA"/>
</dbReference>
<dbReference type="Proteomes" id="UP000032233">
    <property type="component" value="Unassembled WGS sequence"/>
</dbReference>